<comment type="domain">
    <text evidence="12">The C-terminal coiled-coil domain is crucial for aminoacylation activity.</text>
</comment>
<evidence type="ECO:0000256" key="7">
    <source>
        <dbReference type="ARBA" id="ARBA00022917"/>
    </source>
</evidence>
<evidence type="ECO:0000259" key="13">
    <source>
        <dbReference type="Pfam" id="PF00133"/>
    </source>
</evidence>
<feature type="domain" description="Methionyl/Valyl/Leucyl/Isoleucyl-tRNA synthetase anticodon-binding" evidence="14">
    <location>
        <begin position="611"/>
        <end position="758"/>
    </location>
</feature>
<dbReference type="InterPro" id="IPR001412">
    <property type="entry name" value="aa-tRNA-synth_I_CS"/>
</dbReference>
<dbReference type="Gene3D" id="1.10.287.380">
    <property type="entry name" value="Valyl-tRNA synthetase, C-terminal domain"/>
    <property type="match status" value="1"/>
</dbReference>
<evidence type="ECO:0000256" key="4">
    <source>
        <dbReference type="ARBA" id="ARBA00022598"/>
    </source>
</evidence>
<feature type="coiled-coil region" evidence="12">
    <location>
        <begin position="816"/>
        <end position="850"/>
    </location>
</feature>
<dbReference type="InterPro" id="IPR002303">
    <property type="entry name" value="Valyl-tRNA_ligase"/>
</dbReference>
<dbReference type="InterPro" id="IPR019499">
    <property type="entry name" value="Val-tRNA_synth_tRNA-bd"/>
</dbReference>
<dbReference type="InterPro" id="IPR033705">
    <property type="entry name" value="Anticodon_Ia_Val"/>
</dbReference>
<dbReference type="FunFam" id="3.90.740.10:FF:000005">
    <property type="entry name" value="Valine--tRNA ligase, mitochondrial"/>
    <property type="match status" value="1"/>
</dbReference>
<comment type="domain">
    <text evidence="12">ValRS has two distinct active sites: one for aminoacylation and one for editing. The misactivated threonine is translocated from the active site to the editing site.</text>
</comment>
<evidence type="ECO:0000256" key="12">
    <source>
        <dbReference type="HAMAP-Rule" id="MF_02004"/>
    </source>
</evidence>
<keyword evidence="6 12" id="KW-0067">ATP-binding</keyword>
<evidence type="ECO:0000259" key="14">
    <source>
        <dbReference type="Pfam" id="PF08264"/>
    </source>
</evidence>
<dbReference type="CDD" id="cd07962">
    <property type="entry name" value="Anticodon_Ia_Val"/>
    <property type="match status" value="1"/>
</dbReference>
<dbReference type="InterPro" id="IPR014729">
    <property type="entry name" value="Rossmann-like_a/b/a_fold"/>
</dbReference>
<dbReference type="SUPFAM" id="SSF50677">
    <property type="entry name" value="ValRS/IleRS/LeuRS editing domain"/>
    <property type="match status" value="1"/>
</dbReference>
<dbReference type="InterPro" id="IPR013155">
    <property type="entry name" value="M/V/L/I-tRNA-synth_anticd-bd"/>
</dbReference>
<evidence type="ECO:0000259" key="15">
    <source>
        <dbReference type="Pfam" id="PF10458"/>
    </source>
</evidence>
<dbReference type="SUPFAM" id="SSF47323">
    <property type="entry name" value="Anticodon-binding domain of a subclass of class I aminoacyl-tRNA synthetases"/>
    <property type="match status" value="1"/>
</dbReference>
<comment type="subcellular location">
    <subcellularLocation>
        <location evidence="1 12">Cytoplasm</location>
    </subcellularLocation>
</comment>
<feature type="domain" description="Valyl-tRNA synthetase tRNA-binding arm" evidence="15">
    <location>
        <begin position="818"/>
        <end position="882"/>
    </location>
</feature>
<gene>
    <name evidence="12" type="primary">valS</name>
    <name evidence="16" type="ORF">D4Z93_04130</name>
</gene>
<comment type="similarity">
    <text evidence="11 12">Belongs to the class-I aminoacyl-tRNA synthetase family. ValS type 1 subfamily.</text>
</comment>
<dbReference type="Pfam" id="PF10458">
    <property type="entry name" value="Val_tRNA-synt_C"/>
    <property type="match status" value="1"/>
</dbReference>
<dbReference type="GO" id="GO:0006438">
    <property type="term" value="P:valyl-tRNA aminoacylation"/>
    <property type="evidence" value="ECO:0007669"/>
    <property type="project" value="UniProtKB-UniRule"/>
</dbReference>
<dbReference type="FunFam" id="1.10.287.380:FF:000001">
    <property type="entry name" value="Valine--tRNA ligase"/>
    <property type="match status" value="1"/>
</dbReference>
<protein>
    <recommendedName>
        <fullName evidence="12">Valine--tRNA ligase</fullName>
        <ecNumber evidence="12">6.1.1.9</ecNumber>
    </recommendedName>
    <alternativeName>
        <fullName evidence="12">Valyl-tRNA synthetase</fullName>
        <shortName evidence="12">ValRS</shortName>
    </alternativeName>
</protein>
<dbReference type="RefSeq" id="WP_119970639.1">
    <property type="nucleotide sequence ID" value="NZ_CP032416.1"/>
</dbReference>
<evidence type="ECO:0000313" key="16">
    <source>
        <dbReference type="EMBL" id="AYD39751.1"/>
    </source>
</evidence>
<dbReference type="FunFam" id="3.40.50.620:FF:000098">
    <property type="entry name" value="Valine--tRNA ligase"/>
    <property type="match status" value="1"/>
</dbReference>
<comment type="catalytic activity">
    <reaction evidence="10 12">
        <text>tRNA(Val) + L-valine + ATP = L-valyl-tRNA(Val) + AMP + diphosphate</text>
        <dbReference type="Rhea" id="RHEA:10704"/>
        <dbReference type="Rhea" id="RHEA-COMP:9672"/>
        <dbReference type="Rhea" id="RHEA-COMP:9708"/>
        <dbReference type="ChEBI" id="CHEBI:30616"/>
        <dbReference type="ChEBI" id="CHEBI:33019"/>
        <dbReference type="ChEBI" id="CHEBI:57762"/>
        <dbReference type="ChEBI" id="CHEBI:78442"/>
        <dbReference type="ChEBI" id="CHEBI:78537"/>
        <dbReference type="ChEBI" id="CHEBI:456215"/>
        <dbReference type="EC" id="6.1.1.9"/>
    </reaction>
</comment>
<comment type="function">
    <text evidence="12">Catalyzes the attachment of valine to tRNA(Val). As ValRS can inadvertently accommodate and process structurally similar amino acids such as threonine, to avoid such errors, it has a 'posttransfer' editing activity that hydrolyzes mischarged Thr-tRNA(Val) in a tRNA-dependent manner.</text>
</comment>
<dbReference type="NCBIfam" id="TIGR00422">
    <property type="entry name" value="valS"/>
    <property type="match status" value="1"/>
</dbReference>
<feature type="short sequence motif" description="'HIGH' region" evidence="12">
    <location>
        <begin position="48"/>
        <end position="58"/>
    </location>
</feature>
<dbReference type="GO" id="GO:0002161">
    <property type="term" value="F:aminoacyl-tRNA deacylase activity"/>
    <property type="evidence" value="ECO:0007669"/>
    <property type="project" value="InterPro"/>
</dbReference>
<evidence type="ECO:0000256" key="9">
    <source>
        <dbReference type="ARBA" id="ARBA00023146"/>
    </source>
</evidence>
<dbReference type="InterPro" id="IPR010978">
    <property type="entry name" value="tRNA-bd_arm"/>
</dbReference>
<dbReference type="Pfam" id="PF08264">
    <property type="entry name" value="Anticodon_1"/>
    <property type="match status" value="1"/>
</dbReference>
<dbReference type="PANTHER" id="PTHR11946:SF93">
    <property type="entry name" value="VALINE--TRNA LIGASE, CHLOROPLASTIC_MITOCHONDRIAL 2"/>
    <property type="match status" value="1"/>
</dbReference>
<reference evidence="16 17" key="1">
    <citation type="journal article" date="2019" name="Int. J. Syst. Evol. Microbiol.">
        <title>Clostridium fermenticellae sp. nov., isolated from the mud in a fermentation cellar for the production of the Chinese liquor, baijiu.</title>
        <authorList>
            <person name="Xu P.X."/>
            <person name="Chai L.J."/>
            <person name="Qiu T."/>
            <person name="Zhang X.J."/>
            <person name="Lu Z.M."/>
            <person name="Xiao C."/>
            <person name="Wang S.T."/>
            <person name="Shen C.H."/>
            <person name="Shi J.S."/>
            <person name="Xu Z.H."/>
        </authorList>
    </citation>
    <scope>NUCLEOTIDE SEQUENCE [LARGE SCALE GENOMIC DNA]</scope>
    <source>
        <strain evidence="16 17">JN500901</strain>
    </source>
</reference>
<proteinExistence type="inferred from homology"/>
<evidence type="ECO:0000256" key="10">
    <source>
        <dbReference type="ARBA" id="ARBA00047552"/>
    </source>
</evidence>
<name>A0A386H212_9CLOT</name>
<evidence type="ECO:0000256" key="3">
    <source>
        <dbReference type="ARBA" id="ARBA00022490"/>
    </source>
</evidence>
<feature type="short sequence motif" description="'KMSKS' region" evidence="12">
    <location>
        <begin position="528"/>
        <end position="532"/>
    </location>
</feature>
<evidence type="ECO:0000256" key="5">
    <source>
        <dbReference type="ARBA" id="ARBA00022741"/>
    </source>
</evidence>
<feature type="domain" description="Aminoacyl-tRNA synthetase class Ia" evidence="13">
    <location>
        <begin position="20"/>
        <end position="565"/>
    </location>
</feature>
<keyword evidence="3 12" id="KW-0963">Cytoplasm</keyword>
<dbReference type="OrthoDB" id="9810365at2"/>
<dbReference type="Proteomes" id="UP000266301">
    <property type="component" value="Chromosome"/>
</dbReference>
<keyword evidence="7 12" id="KW-0648">Protein biosynthesis</keyword>
<evidence type="ECO:0000256" key="2">
    <source>
        <dbReference type="ARBA" id="ARBA00011245"/>
    </source>
</evidence>
<dbReference type="InterPro" id="IPR009008">
    <property type="entry name" value="Val/Leu/Ile-tRNA-synth_edit"/>
</dbReference>
<dbReference type="KEGG" id="cfer:D4Z93_04130"/>
<sequence>MEESKNIAKTYDPQEFEDRIYKNWEEKGYFTPEIDKSKKSYTIVLPPPNITGKLHLGHALDDTIQDILIRTKRMQGYNVLWLPGEDHASIATEVKVEKELLKKGLKKKEMGREAFLKEVWKWSDEYRERIRQQVKKLGASVDFTRERFTMDEKLNKAVKTVFVKLYDDGLIYQGNRIINWCPKCQTALSDAEIEYKEEKGHLWHIKYPLAQSKNEYIEIATTRPETILGDTAVAVNPKDERYKHLVGKTLILPLVNREIPVIEDDYVDLEFGTGAVKITPAHDPNDYGVGKRHDLEEIIIMNPNGTIKFPGTKYDGLDRYEARKVIVKDLEEQGFMVSVEELNHNVGCHDRCGSVVEPMISKQWFVKMESLAKPAVDVVKNKRVKFVPERFDKTYFNWMENIKDWCISRQLWWGHRIPVWYCKDCGETIVSVDTPHECTKCKSTNLEQDKDVLDTWFSSALWPFSTLGWPDKTPDLEHFYPNSTLVTGYDIIFFWVARMIFSGLYCMDDIPFDHVLVHGIVRDSQGRKMSKSLGNGVDPIDVIKEYGADALRFTLISGNAPGNDIRYYPERVEASRNFANKIWNASRFVLMNLDQNIMNKYKDCKNYTEADRWILSRMNKVVKEVTDNIEKFELGIAAQKIYDFIWGELCDWYIELVKPVMYGDNEEVKGVAFNILNEVLTTSLQLLHPIMPFITEEIYTHLNTNCESITISKWPEFKKELDDPKAESDMEYIVEAIKSVRNVRTEMNVPPSRKAKIMIYVTEENAKQAFKNGIPYFEKIASASKVEFLESKKDISKNVVSVVTRGAEIFMPLFELIDLEKELERLNKEKERLQKEIERVEKKLSNEKFVSKAPQKVVDEERNKGKKYGEMLDEVIERLNSLNK</sequence>
<evidence type="ECO:0000256" key="6">
    <source>
        <dbReference type="ARBA" id="ARBA00022840"/>
    </source>
</evidence>
<dbReference type="InterPro" id="IPR002300">
    <property type="entry name" value="aa-tRNA-synth_Ia"/>
</dbReference>
<keyword evidence="4 12" id="KW-0436">Ligase</keyword>
<dbReference type="AlphaFoldDB" id="A0A386H212"/>
<dbReference type="FunFam" id="1.10.730.10:FF:000014">
    <property type="entry name" value="Valine--tRNA ligase"/>
    <property type="match status" value="1"/>
</dbReference>
<keyword evidence="17" id="KW-1185">Reference proteome</keyword>
<evidence type="ECO:0000256" key="8">
    <source>
        <dbReference type="ARBA" id="ARBA00023054"/>
    </source>
</evidence>
<dbReference type="Gene3D" id="1.10.730.10">
    <property type="entry name" value="Isoleucyl-tRNA Synthetase, Domain 1"/>
    <property type="match status" value="1"/>
</dbReference>
<evidence type="ECO:0000256" key="1">
    <source>
        <dbReference type="ARBA" id="ARBA00004496"/>
    </source>
</evidence>
<accession>A0A386H212</accession>
<feature type="binding site" evidence="12">
    <location>
        <position position="531"/>
    </location>
    <ligand>
        <name>ATP</name>
        <dbReference type="ChEBI" id="CHEBI:30616"/>
    </ligand>
</feature>
<dbReference type="Gene3D" id="3.90.740.10">
    <property type="entry name" value="Valyl/Leucyl/Isoleucyl-tRNA synthetase, editing domain"/>
    <property type="match status" value="1"/>
</dbReference>
<dbReference type="Pfam" id="PF00133">
    <property type="entry name" value="tRNA-synt_1"/>
    <property type="match status" value="1"/>
</dbReference>
<dbReference type="SUPFAM" id="SSF46589">
    <property type="entry name" value="tRNA-binding arm"/>
    <property type="match status" value="1"/>
</dbReference>
<dbReference type="EC" id="6.1.1.9" evidence="12"/>
<dbReference type="Gene3D" id="3.40.50.620">
    <property type="entry name" value="HUPs"/>
    <property type="match status" value="2"/>
</dbReference>
<dbReference type="InterPro" id="IPR009080">
    <property type="entry name" value="tRNAsynth_Ia_anticodon-bd"/>
</dbReference>
<keyword evidence="9 12" id="KW-0030">Aminoacyl-tRNA synthetase</keyword>
<dbReference type="PRINTS" id="PR00986">
    <property type="entry name" value="TRNASYNTHVAL"/>
</dbReference>
<dbReference type="EMBL" id="CP032416">
    <property type="protein sequence ID" value="AYD39751.1"/>
    <property type="molecule type" value="Genomic_DNA"/>
</dbReference>
<organism evidence="16 17">
    <name type="scientific">Clostridium fermenticellae</name>
    <dbReference type="NCBI Taxonomy" id="2068654"/>
    <lineage>
        <taxon>Bacteria</taxon>
        <taxon>Bacillati</taxon>
        <taxon>Bacillota</taxon>
        <taxon>Clostridia</taxon>
        <taxon>Eubacteriales</taxon>
        <taxon>Clostridiaceae</taxon>
        <taxon>Clostridium</taxon>
    </lineage>
</organism>
<dbReference type="FunFam" id="3.40.50.620:FF:000032">
    <property type="entry name" value="Valine--tRNA ligase"/>
    <property type="match status" value="1"/>
</dbReference>
<keyword evidence="8 12" id="KW-0175">Coiled coil</keyword>
<dbReference type="NCBIfam" id="NF004349">
    <property type="entry name" value="PRK05729.1"/>
    <property type="match status" value="1"/>
</dbReference>
<dbReference type="PANTHER" id="PTHR11946">
    <property type="entry name" value="VALYL-TRNA SYNTHETASES"/>
    <property type="match status" value="1"/>
</dbReference>
<dbReference type="PROSITE" id="PS00178">
    <property type="entry name" value="AA_TRNA_LIGASE_I"/>
    <property type="match status" value="1"/>
</dbReference>
<dbReference type="GO" id="GO:0004832">
    <property type="term" value="F:valine-tRNA ligase activity"/>
    <property type="evidence" value="ECO:0007669"/>
    <property type="project" value="UniProtKB-UniRule"/>
</dbReference>
<keyword evidence="5 12" id="KW-0547">Nucleotide-binding</keyword>
<evidence type="ECO:0000313" key="17">
    <source>
        <dbReference type="Proteomes" id="UP000266301"/>
    </source>
</evidence>
<dbReference type="GO" id="GO:0005829">
    <property type="term" value="C:cytosol"/>
    <property type="evidence" value="ECO:0007669"/>
    <property type="project" value="TreeGrafter"/>
</dbReference>
<dbReference type="SUPFAM" id="SSF52374">
    <property type="entry name" value="Nucleotidylyl transferase"/>
    <property type="match status" value="1"/>
</dbReference>
<evidence type="ECO:0000256" key="11">
    <source>
        <dbReference type="ARBA" id="ARBA00060830"/>
    </source>
</evidence>
<dbReference type="InterPro" id="IPR037118">
    <property type="entry name" value="Val-tRNA_synth_C_sf"/>
</dbReference>
<dbReference type="GO" id="GO:0005524">
    <property type="term" value="F:ATP binding"/>
    <property type="evidence" value="ECO:0007669"/>
    <property type="project" value="UniProtKB-UniRule"/>
</dbReference>
<dbReference type="CDD" id="cd00817">
    <property type="entry name" value="ValRS_core"/>
    <property type="match status" value="1"/>
</dbReference>
<comment type="subunit">
    <text evidence="2 12">Monomer.</text>
</comment>
<dbReference type="HAMAP" id="MF_02004">
    <property type="entry name" value="Val_tRNA_synth_type1"/>
    <property type="match status" value="1"/>
</dbReference>